<evidence type="ECO:0000256" key="2">
    <source>
        <dbReference type="SAM" id="Phobius"/>
    </source>
</evidence>
<dbReference type="GO" id="GO:0005886">
    <property type="term" value="C:plasma membrane"/>
    <property type="evidence" value="ECO:0007669"/>
    <property type="project" value="TreeGrafter"/>
</dbReference>
<keyword evidence="2" id="KW-1133">Transmembrane helix</keyword>
<name>A0A8J6YPN5_9PROT</name>
<feature type="coiled-coil region" evidence="1">
    <location>
        <begin position="195"/>
        <end position="258"/>
    </location>
</feature>
<organism evidence="3 4">
    <name type="scientific">Phaeovibrio sulfidiphilus</name>
    <dbReference type="NCBI Taxonomy" id="1220600"/>
    <lineage>
        <taxon>Bacteria</taxon>
        <taxon>Pseudomonadati</taxon>
        <taxon>Pseudomonadota</taxon>
        <taxon>Alphaproteobacteria</taxon>
        <taxon>Rhodospirillales</taxon>
        <taxon>Rhodospirillaceae</taxon>
        <taxon>Phaeovibrio</taxon>
    </lineage>
</organism>
<proteinExistence type="predicted"/>
<dbReference type="AlphaFoldDB" id="A0A8J6YPN5"/>
<dbReference type="EMBL" id="JACZHT010000002">
    <property type="protein sequence ID" value="MBE1236952.1"/>
    <property type="molecule type" value="Genomic_DNA"/>
</dbReference>
<keyword evidence="1" id="KW-0175">Coiled coil</keyword>
<evidence type="ECO:0000313" key="3">
    <source>
        <dbReference type="EMBL" id="MBE1236952.1"/>
    </source>
</evidence>
<dbReference type="RefSeq" id="WP_192533949.1">
    <property type="nucleotide sequence ID" value="NZ_JACZHT010000002.1"/>
</dbReference>
<dbReference type="PANTHER" id="PTHR32309">
    <property type="entry name" value="TYROSINE-PROTEIN KINASE"/>
    <property type="match status" value="1"/>
</dbReference>
<feature type="coiled-coil region" evidence="1">
    <location>
        <begin position="403"/>
        <end position="433"/>
    </location>
</feature>
<dbReference type="GO" id="GO:0004713">
    <property type="term" value="F:protein tyrosine kinase activity"/>
    <property type="evidence" value="ECO:0007669"/>
    <property type="project" value="TreeGrafter"/>
</dbReference>
<keyword evidence="4" id="KW-1185">Reference proteome</keyword>
<feature type="transmembrane region" description="Helical" evidence="2">
    <location>
        <begin position="552"/>
        <end position="574"/>
    </location>
</feature>
<dbReference type="PANTHER" id="PTHR32309:SF13">
    <property type="entry name" value="FERRIC ENTEROBACTIN TRANSPORT PROTEIN FEPE"/>
    <property type="match status" value="1"/>
</dbReference>
<accession>A0A8J6YPN5</accession>
<evidence type="ECO:0000256" key="1">
    <source>
        <dbReference type="SAM" id="Coils"/>
    </source>
</evidence>
<evidence type="ECO:0000313" key="4">
    <source>
        <dbReference type="Proteomes" id="UP000631034"/>
    </source>
</evidence>
<dbReference type="InterPro" id="IPR050445">
    <property type="entry name" value="Bact_polysacc_biosynth/exp"/>
</dbReference>
<feature type="transmembrane region" description="Helical" evidence="2">
    <location>
        <begin position="20"/>
        <end position="38"/>
    </location>
</feature>
<feature type="transmembrane region" description="Helical" evidence="2">
    <location>
        <begin position="491"/>
        <end position="511"/>
    </location>
</feature>
<sequence length="591" mass="67169">MKEMGVKDYISILTRNWKYFTVSFFLVLILSFVFTLNYDRYKSTVTVQIQSPEIAENIASLTFDGAARMAEALADQRINQIQQRVTSTSGLIEVINKLNLYPEDRKRMPLAEVAADMRKKIQLDMVSTSLANPTAAQRASAGQLSAIAFNLTFAYDDPLKAQQTTDELISRFLDEDLKQRRVQATETNAFIAYQVTALEKTLEEQDKKIAEFRARNPNARPESLAFNQQMLASTESSLREVNTRISSLEKQRGDLKGQLALVQPYSMAVMDGQVLTSPDIQLKALRSQLAILKGQYSERHPDVIRVEKQIQLLQKQVRPTRPRQDTSKFQSRLIDAETRLKILEETRSPDHPDIQNLKGQIAQLKQKIATSRATSMTDEMVQDADNPTYLMIVSQIQATEASLAPLLDQRTELERQIQEYQRSIAEIPKVEEEFSALTRDYENTMIAYRELRARQLSAEMSEKMEADHKGERLVVINPPELPTDTSPGRKMLLLAGIFLATLSGIGTVFVIEILSSVINGQNHYYRLTGTLPLVSIPYLYTERERQNRKRHLLYIAGATVAFITVVLGSFHLLIMPLEVAWTLLLRKFGIY</sequence>
<keyword evidence="2" id="KW-0812">Transmembrane</keyword>
<comment type="caution">
    <text evidence="3">The sequence shown here is derived from an EMBL/GenBank/DDBJ whole genome shotgun (WGS) entry which is preliminary data.</text>
</comment>
<keyword evidence="2" id="KW-0472">Membrane</keyword>
<evidence type="ECO:0008006" key="5">
    <source>
        <dbReference type="Google" id="ProtNLM"/>
    </source>
</evidence>
<protein>
    <recommendedName>
        <fullName evidence="5">Lipopolysaccharide biosynthesis protein</fullName>
    </recommendedName>
</protein>
<gene>
    <name evidence="3" type="ORF">IHV25_04735</name>
</gene>
<reference evidence="3" key="1">
    <citation type="submission" date="2020-10" db="EMBL/GenBank/DDBJ databases">
        <title>Genome sequence of the unusual species of purple photosynthetic bacteria, Phaeovibrio sulfidiphilus DSM 23193, type strain.</title>
        <authorList>
            <person name="Kyndt J.A."/>
            <person name="Meyer T.E."/>
        </authorList>
    </citation>
    <scope>NUCLEOTIDE SEQUENCE</scope>
    <source>
        <strain evidence="3">DSM 23193</strain>
    </source>
</reference>
<dbReference type="Proteomes" id="UP000631034">
    <property type="component" value="Unassembled WGS sequence"/>
</dbReference>